<keyword evidence="1" id="KW-0472">Membrane</keyword>
<sequence length="69" mass="7942">MFSVSRSMNFIAYSFYNILVSSCIYFFGLLFCSSFLSSISLSYNCAKIFHPHVTHNGHDGHTLHKWIES</sequence>
<evidence type="ECO:0000313" key="2">
    <source>
        <dbReference type="EMBL" id="KAE9604345.1"/>
    </source>
</evidence>
<keyword evidence="3" id="KW-1185">Reference proteome</keyword>
<keyword evidence="1" id="KW-1133">Transmembrane helix</keyword>
<protein>
    <submittedName>
        <fullName evidence="2">Uncharacterized protein</fullName>
    </submittedName>
</protein>
<feature type="transmembrane region" description="Helical" evidence="1">
    <location>
        <begin position="12"/>
        <end position="36"/>
    </location>
</feature>
<dbReference type="EMBL" id="WOCE01000011">
    <property type="protein sequence ID" value="KAE9604345.1"/>
    <property type="molecule type" value="Genomic_DNA"/>
</dbReference>
<gene>
    <name evidence="2" type="ORF">Lalb_Chr11g0070451</name>
</gene>
<dbReference type="PROSITE" id="PS51257">
    <property type="entry name" value="PROKAR_LIPOPROTEIN"/>
    <property type="match status" value="1"/>
</dbReference>
<evidence type="ECO:0000313" key="3">
    <source>
        <dbReference type="Proteomes" id="UP000447434"/>
    </source>
</evidence>
<comment type="caution">
    <text evidence="2">The sequence shown here is derived from an EMBL/GenBank/DDBJ whole genome shotgun (WGS) entry which is preliminary data.</text>
</comment>
<name>A0A6A4PRQ3_LUPAL</name>
<dbReference type="AlphaFoldDB" id="A0A6A4PRQ3"/>
<proteinExistence type="predicted"/>
<evidence type="ECO:0000256" key="1">
    <source>
        <dbReference type="SAM" id="Phobius"/>
    </source>
</evidence>
<dbReference type="Proteomes" id="UP000447434">
    <property type="component" value="Chromosome 11"/>
</dbReference>
<organism evidence="2 3">
    <name type="scientific">Lupinus albus</name>
    <name type="common">White lupine</name>
    <name type="synonym">Lupinus termis</name>
    <dbReference type="NCBI Taxonomy" id="3870"/>
    <lineage>
        <taxon>Eukaryota</taxon>
        <taxon>Viridiplantae</taxon>
        <taxon>Streptophyta</taxon>
        <taxon>Embryophyta</taxon>
        <taxon>Tracheophyta</taxon>
        <taxon>Spermatophyta</taxon>
        <taxon>Magnoliopsida</taxon>
        <taxon>eudicotyledons</taxon>
        <taxon>Gunneridae</taxon>
        <taxon>Pentapetalae</taxon>
        <taxon>rosids</taxon>
        <taxon>fabids</taxon>
        <taxon>Fabales</taxon>
        <taxon>Fabaceae</taxon>
        <taxon>Papilionoideae</taxon>
        <taxon>50 kb inversion clade</taxon>
        <taxon>genistoids sensu lato</taxon>
        <taxon>core genistoids</taxon>
        <taxon>Genisteae</taxon>
        <taxon>Lupinus</taxon>
    </lineage>
</organism>
<accession>A0A6A4PRQ3</accession>
<keyword evidence="1" id="KW-0812">Transmembrane</keyword>
<reference evidence="3" key="1">
    <citation type="journal article" date="2020" name="Nat. Commun.">
        <title>Genome sequence of the cluster root forming white lupin.</title>
        <authorList>
            <person name="Hufnagel B."/>
            <person name="Marques A."/>
            <person name="Soriano A."/>
            <person name="Marques L."/>
            <person name="Divol F."/>
            <person name="Doumas P."/>
            <person name="Sallet E."/>
            <person name="Mancinotti D."/>
            <person name="Carrere S."/>
            <person name="Marande W."/>
            <person name="Arribat S."/>
            <person name="Keller J."/>
            <person name="Huneau C."/>
            <person name="Blein T."/>
            <person name="Aime D."/>
            <person name="Laguerre M."/>
            <person name="Taylor J."/>
            <person name="Schubert V."/>
            <person name="Nelson M."/>
            <person name="Geu-Flores F."/>
            <person name="Crespi M."/>
            <person name="Gallardo-Guerrero K."/>
            <person name="Delaux P.-M."/>
            <person name="Salse J."/>
            <person name="Berges H."/>
            <person name="Guyot R."/>
            <person name="Gouzy J."/>
            <person name="Peret B."/>
        </authorList>
    </citation>
    <scope>NUCLEOTIDE SEQUENCE [LARGE SCALE GENOMIC DNA]</scope>
    <source>
        <strain evidence="3">cv. Amiga</strain>
    </source>
</reference>